<evidence type="ECO:0000256" key="2">
    <source>
        <dbReference type="ARBA" id="ARBA00006948"/>
    </source>
</evidence>
<name>A0ABM0R3R8_GALVR</name>
<keyword evidence="5 6" id="KW-0472">Membrane</keyword>
<comment type="subcellular location">
    <subcellularLocation>
        <location evidence="1">Membrane</location>
        <topology evidence="1">Multi-pass membrane protein</topology>
    </subcellularLocation>
</comment>
<evidence type="ECO:0000313" key="7">
    <source>
        <dbReference type="Proteomes" id="UP000694923"/>
    </source>
</evidence>
<dbReference type="PANTHER" id="PTHR46441:SF5">
    <property type="entry name" value="TRANSMEMBRANE EPIDIDYMAL PROTEIN 1"/>
    <property type="match status" value="1"/>
</dbReference>
<dbReference type="Pfam" id="PF04819">
    <property type="entry name" value="DUF716"/>
    <property type="match status" value="1"/>
</dbReference>
<keyword evidence="3 6" id="KW-0812">Transmembrane</keyword>
<keyword evidence="4 6" id="KW-1133">Transmembrane helix</keyword>
<dbReference type="InterPro" id="IPR006904">
    <property type="entry name" value="DUF716"/>
</dbReference>
<evidence type="ECO:0000256" key="6">
    <source>
        <dbReference type="SAM" id="Phobius"/>
    </source>
</evidence>
<dbReference type="GeneID" id="103593917"/>
<feature type="transmembrane region" description="Helical" evidence="6">
    <location>
        <begin position="89"/>
        <end position="108"/>
    </location>
</feature>
<accession>A0ABM0R3R8</accession>
<dbReference type="PANTHER" id="PTHR46441">
    <property type="entry name" value="TRANSMEMBRANE EPIDIDYMAL FAMILY MEMBER 3"/>
    <property type="match status" value="1"/>
</dbReference>
<feature type="transmembrane region" description="Helical" evidence="6">
    <location>
        <begin position="120"/>
        <end position="146"/>
    </location>
</feature>
<evidence type="ECO:0000256" key="1">
    <source>
        <dbReference type="ARBA" id="ARBA00004141"/>
    </source>
</evidence>
<sequence>MFGFFLLSGLVDLISQVWLARQSMKLERAAMSLALFALLLQTVAHIEHKNALEVRLHNLLLIPVFLLALMFTTDVWVPDQPPLRVLKAWVLLVLGCWMLQVTSVLYAPPSGQPWRAGSPVDLAFLTVFFCWHLGLGAAVLAAVYGLCSLWHHRCSSWTGFPGAKYRPCPTSPSNGELKKLRGEAMLQDGDF</sequence>
<feature type="transmembrane region" description="Helical" evidence="6">
    <location>
        <begin position="58"/>
        <end position="77"/>
    </location>
</feature>
<feature type="transmembrane region" description="Helical" evidence="6">
    <location>
        <begin position="29"/>
        <end position="46"/>
    </location>
</feature>
<comment type="similarity">
    <text evidence="2">Belongs to the TMEM45 family.</text>
</comment>
<gene>
    <name evidence="8" type="primary">LOC103593917</name>
</gene>
<keyword evidence="7" id="KW-1185">Reference proteome</keyword>
<evidence type="ECO:0000256" key="3">
    <source>
        <dbReference type="ARBA" id="ARBA00022692"/>
    </source>
</evidence>
<evidence type="ECO:0000313" key="8">
    <source>
        <dbReference type="RefSeq" id="XP_008575259.1"/>
    </source>
</evidence>
<dbReference type="RefSeq" id="XP_008575259.1">
    <property type="nucleotide sequence ID" value="XM_008577037.1"/>
</dbReference>
<protein>
    <submittedName>
        <fullName evidence="8">Transmembrane epididymal protein 1-like</fullName>
    </submittedName>
</protein>
<reference evidence="8" key="1">
    <citation type="submission" date="2025-08" db="UniProtKB">
        <authorList>
            <consortium name="RefSeq"/>
        </authorList>
    </citation>
    <scope>IDENTIFICATION</scope>
</reference>
<dbReference type="Proteomes" id="UP000694923">
    <property type="component" value="Unplaced"/>
</dbReference>
<organism evidence="7 8">
    <name type="scientific">Galeopterus variegatus</name>
    <name type="common">Malayan flying lemur</name>
    <name type="synonym">Cynocephalus variegatus</name>
    <dbReference type="NCBI Taxonomy" id="482537"/>
    <lineage>
        <taxon>Eukaryota</taxon>
        <taxon>Metazoa</taxon>
        <taxon>Chordata</taxon>
        <taxon>Craniata</taxon>
        <taxon>Vertebrata</taxon>
        <taxon>Euteleostomi</taxon>
        <taxon>Mammalia</taxon>
        <taxon>Eutheria</taxon>
        <taxon>Euarchontoglires</taxon>
        <taxon>Dermoptera</taxon>
        <taxon>Cynocephalidae</taxon>
        <taxon>Galeopterus</taxon>
    </lineage>
</organism>
<proteinExistence type="inferred from homology"/>
<evidence type="ECO:0000256" key="5">
    <source>
        <dbReference type="ARBA" id="ARBA00023136"/>
    </source>
</evidence>
<evidence type="ECO:0000256" key="4">
    <source>
        <dbReference type="ARBA" id="ARBA00022989"/>
    </source>
</evidence>